<dbReference type="KEGG" id="mdn:JT25_021385"/>
<sequence>MQFIKLPAVALMLLSFNAAAEVQLTKADVLGTWQIDKESNTSDGSKARSSNTTWTFKDDGTIEGMTHENDSHARIDQMRAVLNYSVEGGKIVKQAAPGRSKMETCEAIEKAGNNMVLKCQTVYFFMTKK</sequence>
<gene>
    <name evidence="3" type="ORF">JT25_021385</name>
</gene>
<dbReference type="Pfam" id="PF13648">
    <property type="entry name" value="Lipocalin_4"/>
    <property type="match status" value="1"/>
</dbReference>
<accession>A0A140E6I1</accession>
<evidence type="ECO:0000313" key="3">
    <source>
        <dbReference type="EMBL" id="AMK79005.1"/>
    </source>
</evidence>
<organism evidence="3 4">
    <name type="scientific">Methylomonas denitrificans</name>
    <dbReference type="NCBI Taxonomy" id="1538553"/>
    <lineage>
        <taxon>Bacteria</taxon>
        <taxon>Pseudomonadati</taxon>
        <taxon>Pseudomonadota</taxon>
        <taxon>Gammaproteobacteria</taxon>
        <taxon>Methylococcales</taxon>
        <taxon>Methylococcaceae</taxon>
        <taxon>Methylomonas</taxon>
    </lineage>
</organism>
<reference evidence="3 4" key="1">
    <citation type="journal article" date="2015" name="Environ. Microbiol.">
        <title>Methane oxidation coupled to nitrate reduction under hypoxia by the Gammaproteobacterium Methylomonas denitrificans, sp. nov. type strain FJG1.</title>
        <authorList>
            <person name="Kits K.D."/>
            <person name="Klotz M.G."/>
            <person name="Stein L.Y."/>
        </authorList>
    </citation>
    <scope>NUCLEOTIDE SEQUENCE [LARGE SCALE GENOMIC DNA]</scope>
    <source>
        <strain evidence="3 4">FJG1</strain>
    </source>
</reference>
<feature type="domain" description="Lipocalin-like" evidence="2">
    <location>
        <begin position="30"/>
        <end position="100"/>
    </location>
</feature>
<evidence type="ECO:0000256" key="1">
    <source>
        <dbReference type="SAM" id="SignalP"/>
    </source>
</evidence>
<dbReference type="InterPro" id="IPR024311">
    <property type="entry name" value="Lipocalin-like"/>
</dbReference>
<dbReference type="OrthoDB" id="5573159at2"/>
<feature type="signal peptide" evidence="1">
    <location>
        <begin position="1"/>
        <end position="20"/>
    </location>
</feature>
<evidence type="ECO:0000313" key="4">
    <source>
        <dbReference type="Proteomes" id="UP000030512"/>
    </source>
</evidence>
<dbReference type="Proteomes" id="UP000030512">
    <property type="component" value="Chromosome"/>
</dbReference>
<evidence type="ECO:0000259" key="2">
    <source>
        <dbReference type="Pfam" id="PF13648"/>
    </source>
</evidence>
<dbReference type="STRING" id="1538553.JT25_021385"/>
<keyword evidence="1" id="KW-0732">Signal</keyword>
<feature type="chain" id="PRO_5007807366" description="Lipocalin-like domain-containing protein" evidence="1">
    <location>
        <begin position="21"/>
        <end position="129"/>
    </location>
</feature>
<keyword evidence="4" id="KW-1185">Reference proteome</keyword>
<dbReference type="EMBL" id="CP014476">
    <property type="protein sequence ID" value="AMK79005.1"/>
    <property type="molecule type" value="Genomic_DNA"/>
</dbReference>
<name>A0A140E6I1_9GAMM</name>
<protein>
    <recommendedName>
        <fullName evidence="2">Lipocalin-like domain-containing protein</fullName>
    </recommendedName>
</protein>
<proteinExistence type="predicted"/>
<dbReference type="AlphaFoldDB" id="A0A140E6I1"/>